<proteinExistence type="predicted"/>
<organism evidence="3 4">
    <name type="scientific">Psilocybe cyanescens</name>
    <dbReference type="NCBI Taxonomy" id="93625"/>
    <lineage>
        <taxon>Eukaryota</taxon>
        <taxon>Fungi</taxon>
        <taxon>Dikarya</taxon>
        <taxon>Basidiomycota</taxon>
        <taxon>Agaricomycotina</taxon>
        <taxon>Agaricomycetes</taxon>
        <taxon>Agaricomycetidae</taxon>
        <taxon>Agaricales</taxon>
        <taxon>Agaricineae</taxon>
        <taxon>Strophariaceae</taxon>
        <taxon>Psilocybe</taxon>
    </lineage>
</organism>
<feature type="region of interest" description="Disordered" evidence="1">
    <location>
        <begin position="109"/>
        <end position="187"/>
    </location>
</feature>
<dbReference type="InParanoid" id="A0A409XW18"/>
<evidence type="ECO:0000256" key="2">
    <source>
        <dbReference type="SAM" id="Phobius"/>
    </source>
</evidence>
<feature type="compositionally biased region" description="Polar residues" evidence="1">
    <location>
        <begin position="113"/>
        <end position="122"/>
    </location>
</feature>
<evidence type="ECO:0000313" key="3">
    <source>
        <dbReference type="EMBL" id="PPQ94936.1"/>
    </source>
</evidence>
<feature type="compositionally biased region" description="Pro residues" evidence="1">
    <location>
        <begin position="168"/>
        <end position="181"/>
    </location>
</feature>
<dbReference type="Proteomes" id="UP000283269">
    <property type="component" value="Unassembled WGS sequence"/>
</dbReference>
<sequence length="697" mass="73130">MSSLEVITANLFNLAAGQQTTYVGMTTGAALYSQPSSKEIGLSNGLQHVVCLVAMVIPATFVSLDPTLRYYKEVSDPPVNFATVVPIIASTTPASGTITTVNEPCQPLPGVQAFSSGPSRVGNSVADHASGDGNGASGTPQGGDGSGGGDDVLHGGSSSSHMEGKSSHPPPPPPPPPPPSSSGPEFDDNGIPARLFALWAFLLLACIPLGVAVIVYRLAQGRRSKLRNARLTKTTLASSPKRTPTKKIEKISLAYAFPTSCPFDGAEYFPTPKPIVQVAEVSPTAVFQIQSKSAYSAFLDVVHRGYRGVQRCMIENLLVRLAISTIMGLVVFWYQNALAYGTFKHENMMVKKPIKLESSSVDYSTTVTPDCEDELAHLNIDSVGDYEGFVGGMTAGVHVESRVSTFIETFKDKFHSSESEGPIPCFAHSEADKSSIFSSDSGVVGAGEVADIVVELPDEEVVVTSDEAPSAESDAVGQAGGNEVSGISEAASLTSDVMEGSAGEDPSIGTIGDVPVTDTLDLAASVAELMHQSDVGPFPNLSVIEEVSSSLEEGRAAEAGVDVSSGTGSSLFPEVSFFADIFQEAPIFANDNGHAVDSLSFQSASCLPPRSIEVIEINTLSPSLSVSSSPSPLPTISPVKGDASISIHPSHHQSGIPMSKIEPRDGFRTRRRQRCRPKKKTQIKDIASTDAMSLSAP</sequence>
<feature type="region of interest" description="Disordered" evidence="1">
    <location>
        <begin position="622"/>
        <end position="697"/>
    </location>
</feature>
<comment type="caution">
    <text evidence="3">The sequence shown here is derived from an EMBL/GenBank/DDBJ whole genome shotgun (WGS) entry which is preliminary data.</text>
</comment>
<keyword evidence="2" id="KW-1133">Transmembrane helix</keyword>
<feature type="compositionally biased region" description="Gly residues" evidence="1">
    <location>
        <begin position="132"/>
        <end position="150"/>
    </location>
</feature>
<accession>A0A409XW18</accession>
<name>A0A409XW18_PSICY</name>
<feature type="transmembrane region" description="Helical" evidence="2">
    <location>
        <begin position="317"/>
        <end position="334"/>
    </location>
</feature>
<keyword evidence="2" id="KW-0472">Membrane</keyword>
<dbReference type="EMBL" id="NHYD01000192">
    <property type="protein sequence ID" value="PPQ94936.1"/>
    <property type="molecule type" value="Genomic_DNA"/>
</dbReference>
<evidence type="ECO:0000313" key="4">
    <source>
        <dbReference type="Proteomes" id="UP000283269"/>
    </source>
</evidence>
<gene>
    <name evidence="3" type="ORF">CVT25_004422</name>
</gene>
<keyword evidence="2" id="KW-0812">Transmembrane</keyword>
<dbReference type="SUPFAM" id="SSF101447">
    <property type="entry name" value="Formin homology 2 domain (FH2 domain)"/>
    <property type="match status" value="1"/>
</dbReference>
<reference evidence="3 4" key="1">
    <citation type="journal article" date="2018" name="Evol. Lett.">
        <title>Horizontal gene cluster transfer increased hallucinogenic mushroom diversity.</title>
        <authorList>
            <person name="Reynolds H.T."/>
            <person name="Vijayakumar V."/>
            <person name="Gluck-Thaler E."/>
            <person name="Korotkin H.B."/>
            <person name="Matheny P.B."/>
            <person name="Slot J.C."/>
        </authorList>
    </citation>
    <scope>NUCLEOTIDE SEQUENCE [LARGE SCALE GENOMIC DNA]</scope>
    <source>
        <strain evidence="3 4">2631</strain>
    </source>
</reference>
<feature type="compositionally biased region" description="Basic residues" evidence="1">
    <location>
        <begin position="669"/>
        <end position="681"/>
    </location>
</feature>
<evidence type="ECO:0000256" key="1">
    <source>
        <dbReference type="SAM" id="MobiDB-lite"/>
    </source>
</evidence>
<feature type="transmembrane region" description="Helical" evidence="2">
    <location>
        <begin position="196"/>
        <end position="219"/>
    </location>
</feature>
<keyword evidence="4" id="KW-1185">Reference proteome</keyword>
<feature type="compositionally biased region" description="Low complexity" evidence="1">
    <location>
        <begin position="622"/>
        <end position="639"/>
    </location>
</feature>
<protein>
    <submittedName>
        <fullName evidence="3">Uncharacterized protein</fullName>
    </submittedName>
</protein>
<dbReference type="AlphaFoldDB" id="A0A409XW18"/>